<proteinExistence type="predicted"/>
<dbReference type="InParanoid" id="E4ZYU1"/>
<dbReference type="HOGENOM" id="CLU_042555_4_0_1"/>
<dbReference type="FunCoup" id="E4ZYU1">
    <property type="interactions" value="8"/>
</dbReference>
<sequence>MGVPPGLLDVLLFCLVASQIAEYTVEKSKVQNYFVCVISYALFVMHGLLFGGPSSVMQLNGAEVASLQEPGHGCSSPTHQRVGAPSCCCTLCLTWLLLYQSVLRENLRVNYPSIYPDKPECVYKGKDEILLSDLILNPSHSILTQSFDSRLRLDRRRPHNGDGFGIGYYTSPSLGPEPCVFTSTIPAWNCINLSRIASKTTSSLIFAHVRATTEGNLSDSNCHPFSYKSLMFMHNGGIGCFKLIKRRLAVSLNEKWFTLVQGSTDSEWAFALFLDCLDKVGVSPDSEPGKGGFGHTVLRKAILKTIERINGFIESVVGKEGMGNEDSRSLLNFAVTDGESVVCSRYVSSKTDEAASLFFSSGTSWKELGGGDAASSSSEDGRDYVMERRDKGSDIVLVASEPLTFERDNWVTVPTNSTLTISKQTVMIHPIIDDFYSPNPAHERSAGFAQAKGQTVTGPDKKVLGQSRTPDGLQQVGGTTDVLGAAIRRMEVGCGDDA</sequence>
<evidence type="ECO:0000259" key="3">
    <source>
        <dbReference type="PROSITE" id="PS51278"/>
    </source>
</evidence>
<dbReference type="PANTHER" id="PTHR43187:SF1">
    <property type="entry name" value="GLUTAMINE AMIDOTRANSFERASE DUG3-RELATED"/>
    <property type="match status" value="1"/>
</dbReference>
<name>E4ZYU1_LEPMJ</name>
<dbReference type="InterPro" id="IPR029055">
    <property type="entry name" value="Ntn_hydrolases_N"/>
</dbReference>
<dbReference type="GO" id="GO:0006751">
    <property type="term" value="P:glutathione catabolic process"/>
    <property type="evidence" value="ECO:0007669"/>
    <property type="project" value="EnsemblFungi"/>
</dbReference>
<protein>
    <recommendedName>
        <fullName evidence="3">Glutamine amidotransferase type-2 domain-containing protein</fullName>
    </recommendedName>
</protein>
<evidence type="ECO:0000313" key="4">
    <source>
        <dbReference type="EMBL" id="CBX96617.1"/>
    </source>
</evidence>
<dbReference type="Gene3D" id="3.60.20.10">
    <property type="entry name" value="Glutamine Phosphoribosylpyrophosphate, subunit 1, domain 1"/>
    <property type="match status" value="1"/>
</dbReference>
<dbReference type="Pfam" id="PF13230">
    <property type="entry name" value="GATase_4"/>
    <property type="match status" value="1"/>
</dbReference>
<reference evidence="5" key="1">
    <citation type="journal article" date="2011" name="Nat. Commun.">
        <title>Effector diversification within compartments of the Leptosphaeria maculans genome affected by Repeat-Induced Point mutations.</title>
        <authorList>
            <person name="Rouxel T."/>
            <person name="Grandaubert J."/>
            <person name="Hane J.K."/>
            <person name="Hoede C."/>
            <person name="van de Wouw A.P."/>
            <person name="Couloux A."/>
            <person name="Dominguez V."/>
            <person name="Anthouard V."/>
            <person name="Bally P."/>
            <person name="Bourras S."/>
            <person name="Cozijnsen A.J."/>
            <person name="Ciuffetti L.M."/>
            <person name="Degrave A."/>
            <person name="Dilmaghani A."/>
            <person name="Duret L."/>
            <person name="Fudal I."/>
            <person name="Goodwin S.B."/>
            <person name="Gout L."/>
            <person name="Glaser N."/>
            <person name="Linglin J."/>
            <person name="Kema G.H.J."/>
            <person name="Lapalu N."/>
            <person name="Lawrence C.B."/>
            <person name="May K."/>
            <person name="Meyer M."/>
            <person name="Ollivier B."/>
            <person name="Poulain J."/>
            <person name="Schoch C.L."/>
            <person name="Simon A."/>
            <person name="Spatafora J.W."/>
            <person name="Stachowiak A."/>
            <person name="Turgeon B.G."/>
            <person name="Tyler B.M."/>
            <person name="Vincent D."/>
            <person name="Weissenbach J."/>
            <person name="Amselem J."/>
            <person name="Quesneville H."/>
            <person name="Oliver R.P."/>
            <person name="Wincker P."/>
            <person name="Balesdent M.-H."/>
            <person name="Howlett B.J."/>
        </authorList>
    </citation>
    <scope>NUCLEOTIDE SEQUENCE [LARGE SCALE GENOMIC DNA]</scope>
    <source>
        <strain evidence="5">JN3 / isolate v23.1.3 / race Av1-4-5-6-7-8</strain>
    </source>
</reference>
<gene>
    <name evidence="4" type="ORF">LEMA_P108820.1</name>
</gene>
<dbReference type="CDD" id="cd01908">
    <property type="entry name" value="YafJ"/>
    <property type="match status" value="1"/>
</dbReference>
<evidence type="ECO:0000313" key="5">
    <source>
        <dbReference type="Proteomes" id="UP000002668"/>
    </source>
</evidence>
<dbReference type="FunFam" id="3.60.20.10:FF:000045">
    <property type="entry name" value="Glutamine amidotransferase DUG3"/>
    <property type="match status" value="1"/>
</dbReference>
<dbReference type="SUPFAM" id="SSF56235">
    <property type="entry name" value="N-terminal nucleophile aminohydrolases (Ntn hydrolases)"/>
    <property type="match status" value="1"/>
</dbReference>
<dbReference type="Proteomes" id="UP000002668">
    <property type="component" value="Genome"/>
</dbReference>
<dbReference type="InterPro" id="IPR026869">
    <property type="entry name" value="EgtC-like"/>
</dbReference>
<dbReference type="OMA" id="SVHPAWN"/>
<dbReference type="OrthoDB" id="14446at2759"/>
<dbReference type="EMBL" id="FP929129">
    <property type="protein sequence ID" value="CBX96617.1"/>
    <property type="molecule type" value="Genomic_DNA"/>
</dbReference>
<feature type="chain" id="PRO_5003192269" description="Glutamine amidotransferase type-2 domain-containing protein" evidence="2">
    <location>
        <begin position="22"/>
        <end position="498"/>
    </location>
</feature>
<keyword evidence="5" id="KW-1185">Reference proteome</keyword>
<dbReference type="AlphaFoldDB" id="E4ZYU1"/>
<keyword evidence="2" id="KW-0732">Signal</keyword>
<evidence type="ECO:0000256" key="1">
    <source>
        <dbReference type="ARBA" id="ARBA00022962"/>
    </source>
</evidence>
<dbReference type="GO" id="GO:0005737">
    <property type="term" value="C:cytoplasm"/>
    <property type="evidence" value="ECO:0007669"/>
    <property type="project" value="EnsemblFungi"/>
</dbReference>
<organism evidence="5">
    <name type="scientific">Leptosphaeria maculans (strain JN3 / isolate v23.1.3 / race Av1-4-5-6-7-8)</name>
    <name type="common">Blackleg fungus</name>
    <name type="synonym">Phoma lingam</name>
    <dbReference type="NCBI Taxonomy" id="985895"/>
    <lineage>
        <taxon>Eukaryota</taxon>
        <taxon>Fungi</taxon>
        <taxon>Dikarya</taxon>
        <taxon>Ascomycota</taxon>
        <taxon>Pezizomycotina</taxon>
        <taxon>Dothideomycetes</taxon>
        <taxon>Pleosporomycetidae</taxon>
        <taxon>Pleosporales</taxon>
        <taxon>Pleosporineae</taxon>
        <taxon>Leptosphaeriaceae</taxon>
        <taxon>Plenodomus</taxon>
        <taxon>Plenodomus lingam/Leptosphaeria maculans species complex</taxon>
    </lineage>
</organism>
<accession>E4ZYU1</accession>
<dbReference type="PROSITE" id="PS51278">
    <property type="entry name" value="GATASE_TYPE_2"/>
    <property type="match status" value="1"/>
</dbReference>
<keyword evidence="1" id="KW-0315">Glutamine amidotransferase</keyword>
<feature type="signal peptide" evidence="2">
    <location>
        <begin position="1"/>
        <end position="21"/>
    </location>
</feature>
<dbReference type="GO" id="GO:0036374">
    <property type="term" value="F:glutathione hydrolase activity"/>
    <property type="evidence" value="ECO:0007669"/>
    <property type="project" value="EnsemblFungi"/>
</dbReference>
<dbReference type="InterPro" id="IPR017932">
    <property type="entry name" value="GATase_2_dom"/>
</dbReference>
<dbReference type="STRING" id="985895.E4ZYU1"/>
<dbReference type="PANTHER" id="PTHR43187">
    <property type="entry name" value="GLUTAMINE AMIDOTRANSFERASE DUG3-RELATED"/>
    <property type="match status" value="1"/>
</dbReference>
<dbReference type="eggNOG" id="KOG1268">
    <property type="taxonomic scope" value="Eukaryota"/>
</dbReference>
<dbReference type="GO" id="GO:0061672">
    <property type="term" value="C:glutathione hydrolase complex"/>
    <property type="evidence" value="ECO:0007669"/>
    <property type="project" value="EnsemblFungi"/>
</dbReference>
<dbReference type="InterPro" id="IPR052373">
    <property type="entry name" value="Gamma-glu_amide_hydrolase"/>
</dbReference>
<dbReference type="VEuPathDB" id="FungiDB:LEMA_P108820.1"/>
<evidence type="ECO:0000256" key="2">
    <source>
        <dbReference type="SAM" id="SignalP"/>
    </source>
</evidence>
<feature type="domain" description="Glutamine amidotransferase type-2" evidence="3">
    <location>
        <begin position="121"/>
        <end position="379"/>
    </location>
</feature>